<dbReference type="PRINTS" id="PR00080">
    <property type="entry name" value="SDRFAMILY"/>
</dbReference>
<name>A0A6F9D6Z6_9ASCI</name>
<evidence type="ECO:0000256" key="1">
    <source>
        <dbReference type="ARBA" id="ARBA00006484"/>
    </source>
</evidence>
<dbReference type="InterPro" id="IPR002347">
    <property type="entry name" value="SDR_fam"/>
</dbReference>
<dbReference type="EMBL" id="LR783300">
    <property type="protein sequence ID" value="CAB3225316.1"/>
    <property type="molecule type" value="mRNA"/>
</dbReference>
<sequence>MFYLLCFLIVVYVCYKVSFLIKIGKLHEKYVFITGCDRGFGRLLAVRLDKLGLHVFAGCLSDKAAAELTEQCSSRLNAIKMDVTKPSEVKNALRLVKKFLGDKPLWGLVNNAGIQNAVISFEWNTKDDYQSVLGVNLFGTIDTTLNFFPLIRKGKQGRIVNVSSLLGRFAANASPYVVSKFGVEGFSDGLSKEARVFNVTVHTIEPGFFRTNFNDGLEEKNMERWKTLPKDIKEDYGEEYLQQTLQMRKRFADNSSEQFDLVVDAMAHALTAKYPKERYVIGDDAKYFFVPLSYLPCKLQIWILEYRRKQKKIKFPQPACTEK</sequence>
<dbReference type="AlphaFoldDB" id="A0A6F9D6Z6"/>
<dbReference type="SUPFAM" id="SSF51735">
    <property type="entry name" value="NAD(P)-binding Rossmann-fold domains"/>
    <property type="match status" value="1"/>
</dbReference>
<gene>
    <name evidence="4" type="primary">Bdh1-001</name>
</gene>
<dbReference type="GO" id="GO:0016491">
    <property type="term" value="F:oxidoreductase activity"/>
    <property type="evidence" value="ECO:0007669"/>
    <property type="project" value="UniProtKB-KW"/>
</dbReference>
<dbReference type="GO" id="GO:0008202">
    <property type="term" value="P:steroid metabolic process"/>
    <property type="evidence" value="ECO:0007669"/>
    <property type="project" value="TreeGrafter"/>
</dbReference>
<dbReference type="PANTHER" id="PTHR43313">
    <property type="entry name" value="SHORT-CHAIN DEHYDROGENASE/REDUCTASE FAMILY 9C"/>
    <property type="match status" value="1"/>
</dbReference>
<accession>A0A6F9D6Z6</accession>
<protein>
    <submittedName>
        <fullName evidence="4">D-beta-hydroxybutyrate dehydrogenase, mitochondrial-like</fullName>
    </submittedName>
</protein>
<evidence type="ECO:0000313" key="4">
    <source>
        <dbReference type="EMBL" id="CAB3225316.1"/>
    </source>
</evidence>
<keyword evidence="2" id="KW-0560">Oxidoreductase</keyword>
<evidence type="ECO:0000256" key="3">
    <source>
        <dbReference type="RuleBase" id="RU000363"/>
    </source>
</evidence>
<organism evidence="4">
    <name type="scientific">Phallusia mammillata</name>
    <dbReference type="NCBI Taxonomy" id="59560"/>
    <lineage>
        <taxon>Eukaryota</taxon>
        <taxon>Metazoa</taxon>
        <taxon>Chordata</taxon>
        <taxon>Tunicata</taxon>
        <taxon>Ascidiacea</taxon>
        <taxon>Phlebobranchia</taxon>
        <taxon>Ascidiidae</taxon>
        <taxon>Phallusia</taxon>
    </lineage>
</organism>
<dbReference type="Gene3D" id="3.40.50.720">
    <property type="entry name" value="NAD(P)-binding Rossmann-like Domain"/>
    <property type="match status" value="1"/>
</dbReference>
<dbReference type="PRINTS" id="PR00081">
    <property type="entry name" value="GDHRDH"/>
</dbReference>
<comment type="similarity">
    <text evidence="1 3">Belongs to the short-chain dehydrogenases/reductases (SDR) family.</text>
</comment>
<reference evidence="4" key="1">
    <citation type="submission" date="2020-04" db="EMBL/GenBank/DDBJ databases">
        <authorList>
            <person name="Neveu A P."/>
        </authorList>
    </citation>
    <scope>NUCLEOTIDE SEQUENCE</scope>
    <source>
        <tissue evidence="4">Whole embryo</tissue>
    </source>
</reference>
<dbReference type="InterPro" id="IPR020904">
    <property type="entry name" value="Sc_DH/Rdtase_CS"/>
</dbReference>
<dbReference type="Pfam" id="PF00106">
    <property type="entry name" value="adh_short"/>
    <property type="match status" value="1"/>
</dbReference>
<proteinExistence type="evidence at transcript level"/>
<dbReference type="PANTHER" id="PTHR43313:SF1">
    <property type="entry name" value="3BETA-HYDROXYSTEROID DEHYDROGENASE DHS-16"/>
    <property type="match status" value="1"/>
</dbReference>
<dbReference type="InterPro" id="IPR036291">
    <property type="entry name" value="NAD(P)-bd_dom_sf"/>
</dbReference>
<evidence type="ECO:0000256" key="2">
    <source>
        <dbReference type="ARBA" id="ARBA00023002"/>
    </source>
</evidence>
<dbReference type="PROSITE" id="PS00061">
    <property type="entry name" value="ADH_SHORT"/>
    <property type="match status" value="1"/>
</dbReference>